<reference evidence="2 3" key="1">
    <citation type="submission" date="2020-05" db="EMBL/GenBank/DDBJ databases">
        <title>Gimesia benthica sp. nov., a novel planctomycete isolated from a deep-sea water sample of the Northwest Indian Ocean.</title>
        <authorList>
            <person name="Wang J."/>
            <person name="Ruan C."/>
            <person name="Song L."/>
            <person name="Zhu Y."/>
            <person name="Li A."/>
            <person name="Zheng X."/>
            <person name="Wang L."/>
            <person name="Lu Z."/>
            <person name="Huang Y."/>
            <person name="Du W."/>
            <person name="Zhou Y."/>
            <person name="Huang L."/>
            <person name="Dai X."/>
        </authorList>
    </citation>
    <scope>NUCLEOTIDE SEQUENCE [LARGE SCALE GENOMIC DNA]</scope>
    <source>
        <strain evidence="2 3">YYQ-30</strain>
    </source>
</reference>
<feature type="compositionally biased region" description="Basic and acidic residues" evidence="1">
    <location>
        <begin position="1"/>
        <end position="11"/>
    </location>
</feature>
<feature type="region of interest" description="Disordered" evidence="1">
    <location>
        <begin position="1"/>
        <end position="24"/>
    </location>
</feature>
<gene>
    <name evidence="2" type="ORF">HMH01_13320</name>
</gene>
<comment type="caution">
    <text evidence="2">The sequence shown here is derived from an EMBL/GenBank/DDBJ whole genome shotgun (WGS) entry which is preliminary data.</text>
</comment>
<accession>A0A849L5M0</accession>
<keyword evidence="3" id="KW-1185">Reference proteome</keyword>
<name>A0A849L5M0_9RHOB</name>
<organism evidence="2 3">
    <name type="scientific">Halovulum dunhuangense</name>
    <dbReference type="NCBI Taxonomy" id="1505036"/>
    <lineage>
        <taxon>Bacteria</taxon>
        <taxon>Pseudomonadati</taxon>
        <taxon>Pseudomonadota</taxon>
        <taxon>Alphaproteobacteria</taxon>
        <taxon>Rhodobacterales</taxon>
        <taxon>Paracoccaceae</taxon>
        <taxon>Halovulum</taxon>
    </lineage>
</organism>
<proteinExistence type="predicted"/>
<evidence type="ECO:0000256" key="1">
    <source>
        <dbReference type="SAM" id="MobiDB-lite"/>
    </source>
</evidence>
<dbReference type="AlphaFoldDB" id="A0A849L5M0"/>
<dbReference type="RefSeq" id="WP_171326259.1">
    <property type="nucleotide sequence ID" value="NZ_JABFBC010000002.1"/>
</dbReference>
<evidence type="ECO:0000313" key="3">
    <source>
        <dbReference type="Proteomes" id="UP000572377"/>
    </source>
</evidence>
<protein>
    <recommendedName>
        <fullName evidence="4">Dihydroorotate dehydrogenase</fullName>
    </recommendedName>
</protein>
<sequence>MTRDRNDRDNPLDPAFAALRARQPQPRPDFMARLTAEALALQPPRPKPVRGQPWWQALASSLGGWRAGMTLAGSALAGAALGYFQPMLLDPLYAAALGDGVIMVSDMGEDPVEALLEEIGS</sequence>
<evidence type="ECO:0000313" key="2">
    <source>
        <dbReference type="EMBL" id="NNU81417.1"/>
    </source>
</evidence>
<dbReference type="Proteomes" id="UP000572377">
    <property type="component" value="Unassembled WGS sequence"/>
</dbReference>
<evidence type="ECO:0008006" key="4">
    <source>
        <dbReference type="Google" id="ProtNLM"/>
    </source>
</evidence>
<dbReference type="EMBL" id="JABFBC010000002">
    <property type="protein sequence ID" value="NNU81417.1"/>
    <property type="molecule type" value="Genomic_DNA"/>
</dbReference>